<gene>
    <name evidence="1" type="ORF">CNECB9_760018</name>
</gene>
<protein>
    <submittedName>
        <fullName evidence="1">Uncharacterized protein</fullName>
    </submittedName>
</protein>
<sequence length="41" mass="5015">MARIIGYNCIYMLRLMSRIMPTPARLACGHFFWRVMRFMPY</sequence>
<dbReference type="EMBL" id="FMSH01000525">
    <property type="protein sequence ID" value="SCV00781.1"/>
    <property type="molecule type" value="Genomic_DNA"/>
</dbReference>
<organism evidence="1">
    <name type="scientific">Cupriavidus necator</name>
    <name type="common">Alcaligenes eutrophus</name>
    <name type="synonym">Ralstonia eutropha</name>
    <dbReference type="NCBI Taxonomy" id="106590"/>
    <lineage>
        <taxon>Bacteria</taxon>
        <taxon>Pseudomonadati</taxon>
        <taxon>Pseudomonadota</taxon>
        <taxon>Betaproteobacteria</taxon>
        <taxon>Burkholderiales</taxon>
        <taxon>Burkholderiaceae</taxon>
        <taxon>Cupriavidus</taxon>
    </lineage>
</organism>
<name>A0A1K0IS54_CUPNE</name>
<dbReference type="AlphaFoldDB" id="A0A1K0IS54"/>
<evidence type="ECO:0000313" key="1">
    <source>
        <dbReference type="EMBL" id="SCV00781.1"/>
    </source>
</evidence>
<accession>A0A1K0IS54</accession>
<reference evidence="1" key="1">
    <citation type="submission" date="2016-09" db="EMBL/GenBank/DDBJ databases">
        <authorList>
            <person name="Capua I."/>
            <person name="De Benedictis P."/>
            <person name="Joannis T."/>
            <person name="Lombin L.H."/>
            <person name="Cattoli G."/>
        </authorList>
    </citation>
    <scope>NUCLEOTIDE SEQUENCE</scope>
    <source>
        <strain evidence="1">B9</strain>
    </source>
</reference>
<proteinExistence type="predicted"/>